<proteinExistence type="predicted"/>
<dbReference type="AlphaFoldDB" id="A0A0F9NS90"/>
<name>A0A0F9NS90_9ZZZZ</name>
<reference evidence="1" key="1">
    <citation type="journal article" date="2015" name="Nature">
        <title>Complex archaea that bridge the gap between prokaryotes and eukaryotes.</title>
        <authorList>
            <person name="Spang A."/>
            <person name="Saw J.H."/>
            <person name="Jorgensen S.L."/>
            <person name="Zaremba-Niedzwiedzka K."/>
            <person name="Martijn J."/>
            <person name="Lind A.E."/>
            <person name="van Eijk R."/>
            <person name="Schleper C."/>
            <person name="Guy L."/>
            <person name="Ettema T.J."/>
        </authorList>
    </citation>
    <scope>NUCLEOTIDE SEQUENCE</scope>
</reference>
<evidence type="ECO:0000313" key="1">
    <source>
        <dbReference type="EMBL" id="KKN20759.1"/>
    </source>
</evidence>
<dbReference type="EMBL" id="LAZR01003211">
    <property type="protein sequence ID" value="KKN20759.1"/>
    <property type="molecule type" value="Genomic_DNA"/>
</dbReference>
<sequence length="186" mass="20309">MPSWGQLMDIRSVVGFMADVLERVSIDDQYAHTIRRARKFVVGRGKPAVFIKRCTVASWNGISMDDAAAVIAASFGDLRAFKLPSRQRRARFTPDSDFISCGAIVKRTHRFAEKAGLDASGLCIRWIVIERFGEFARGWAYSDEMVRAAAAAMAAGAEDVAKDLLQEVDDDGGEEIDSGDAAEACV</sequence>
<comment type="caution">
    <text evidence="1">The sequence shown here is derived from an EMBL/GenBank/DDBJ whole genome shotgun (WGS) entry which is preliminary data.</text>
</comment>
<protein>
    <submittedName>
        <fullName evidence="1">Uncharacterized protein</fullName>
    </submittedName>
</protein>
<accession>A0A0F9NS90</accession>
<gene>
    <name evidence="1" type="ORF">LCGC14_0932250</name>
</gene>
<organism evidence="1">
    <name type="scientific">marine sediment metagenome</name>
    <dbReference type="NCBI Taxonomy" id="412755"/>
    <lineage>
        <taxon>unclassified sequences</taxon>
        <taxon>metagenomes</taxon>
        <taxon>ecological metagenomes</taxon>
    </lineage>
</organism>